<sequence length="87" mass="9862">MEIVRVSIKSRGLFGTLFFWVISFRRRKINVKRSITMMKMNVVCYVVLNPVQVGKSVCGGAILDKSTNFAVFSTISHSILDKSNRMC</sequence>
<reference evidence="1 2" key="1">
    <citation type="submission" date="2017-01" db="EMBL/GenBank/DDBJ databases">
        <title>Genome analysis of Paenibacillus selenitrireducens ES3-24.</title>
        <authorList>
            <person name="Xu D."/>
            <person name="Yao R."/>
            <person name="Zheng S."/>
        </authorList>
    </citation>
    <scope>NUCLEOTIDE SEQUENCE [LARGE SCALE GENOMIC DNA]</scope>
    <source>
        <strain evidence="1 2">ES3-24</strain>
    </source>
</reference>
<protein>
    <submittedName>
        <fullName evidence="1">Uncharacterized protein</fullName>
    </submittedName>
</protein>
<evidence type="ECO:0000313" key="2">
    <source>
        <dbReference type="Proteomes" id="UP000190188"/>
    </source>
</evidence>
<proteinExistence type="predicted"/>
<accession>A0A1T2XMC9</accession>
<gene>
    <name evidence="1" type="ORF">BVG16_01365</name>
</gene>
<organism evidence="1 2">
    <name type="scientific">Paenibacillus selenitireducens</name>
    <dbReference type="NCBI Taxonomy" id="1324314"/>
    <lineage>
        <taxon>Bacteria</taxon>
        <taxon>Bacillati</taxon>
        <taxon>Bacillota</taxon>
        <taxon>Bacilli</taxon>
        <taxon>Bacillales</taxon>
        <taxon>Paenibacillaceae</taxon>
        <taxon>Paenibacillus</taxon>
    </lineage>
</organism>
<keyword evidence="2" id="KW-1185">Reference proteome</keyword>
<dbReference type="EMBL" id="MSZX01000001">
    <property type="protein sequence ID" value="OPA81024.1"/>
    <property type="molecule type" value="Genomic_DNA"/>
</dbReference>
<dbReference type="STRING" id="1324314.BVG16_01365"/>
<dbReference type="Proteomes" id="UP000190188">
    <property type="component" value="Unassembled WGS sequence"/>
</dbReference>
<dbReference type="AlphaFoldDB" id="A0A1T2XMC9"/>
<evidence type="ECO:0000313" key="1">
    <source>
        <dbReference type="EMBL" id="OPA81024.1"/>
    </source>
</evidence>
<name>A0A1T2XMC9_9BACL</name>
<comment type="caution">
    <text evidence="1">The sequence shown here is derived from an EMBL/GenBank/DDBJ whole genome shotgun (WGS) entry which is preliminary data.</text>
</comment>